<dbReference type="Proteomes" id="UP001187192">
    <property type="component" value="Unassembled WGS sequence"/>
</dbReference>
<dbReference type="Pfam" id="PF01255">
    <property type="entry name" value="Prenyltransf"/>
    <property type="match status" value="1"/>
</dbReference>
<dbReference type="GO" id="GO:0009570">
    <property type="term" value="C:chloroplast stroma"/>
    <property type="evidence" value="ECO:0007669"/>
    <property type="project" value="TreeGrafter"/>
</dbReference>
<evidence type="ECO:0000256" key="6">
    <source>
        <dbReference type="RuleBase" id="RU363018"/>
    </source>
</evidence>
<evidence type="ECO:0000313" key="8">
    <source>
        <dbReference type="EMBL" id="GMN23766.1"/>
    </source>
</evidence>
<dbReference type="NCBIfam" id="TIGR00055">
    <property type="entry name" value="uppS"/>
    <property type="match status" value="1"/>
</dbReference>
<dbReference type="CDD" id="cd00475">
    <property type="entry name" value="Cis_IPPS"/>
    <property type="match status" value="1"/>
</dbReference>
<evidence type="ECO:0000256" key="7">
    <source>
        <dbReference type="SAM" id="MobiDB-lite"/>
    </source>
</evidence>
<comment type="function">
    <text evidence="2">Catalyzes cis-prenyl chain elongation to produce the polyprenyl backbone of dolichol, a glycosyl carrier-lipid required for the biosynthesis of several classes of glycoprotein.</text>
</comment>
<dbReference type="EMBL" id="BTGU01000001">
    <property type="protein sequence ID" value="GMN23766.1"/>
    <property type="molecule type" value="Genomic_DNA"/>
</dbReference>
<comment type="caution">
    <text evidence="8">The sequence shown here is derived from an EMBL/GenBank/DDBJ whole genome shotgun (WGS) entry which is preliminary data.</text>
</comment>
<evidence type="ECO:0000256" key="4">
    <source>
        <dbReference type="ARBA" id="ARBA00005432"/>
    </source>
</evidence>
<evidence type="ECO:0000256" key="3">
    <source>
        <dbReference type="ARBA" id="ARBA00004922"/>
    </source>
</evidence>
<dbReference type="InterPro" id="IPR001441">
    <property type="entry name" value="UPP_synth-like"/>
</dbReference>
<evidence type="ECO:0000313" key="9">
    <source>
        <dbReference type="Proteomes" id="UP001187192"/>
    </source>
</evidence>
<dbReference type="PANTHER" id="PTHR10291">
    <property type="entry name" value="DEHYDRODOLICHYL DIPHOSPHATE SYNTHASE FAMILY MEMBER"/>
    <property type="match status" value="1"/>
</dbReference>
<comment type="similarity">
    <text evidence="4 6">Belongs to the UPP synthase family.</text>
</comment>
<organism evidence="8 9">
    <name type="scientific">Ficus carica</name>
    <name type="common">Common fig</name>
    <dbReference type="NCBI Taxonomy" id="3494"/>
    <lineage>
        <taxon>Eukaryota</taxon>
        <taxon>Viridiplantae</taxon>
        <taxon>Streptophyta</taxon>
        <taxon>Embryophyta</taxon>
        <taxon>Tracheophyta</taxon>
        <taxon>Spermatophyta</taxon>
        <taxon>Magnoliopsida</taxon>
        <taxon>eudicotyledons</taxon>
        <taxon>Gunneridae</taxon>
        <taxon>Pentapetalae</taxon>
        <taxon>rosids</taxon>
        <taxon>fabids</taxon>
        <taxon>Rosales</taxon>
        <taxon>Moraceae</taxon>
        <taxon>Ficeae</taxon>
        <taxon>Ficus</taxon>
    </lineage>
</organism>
<protein>
    <recommendedName>
        <fullName evidence="6">Alkyl transferase</fullName>
        <ecNumber evidence="6">2.5.1.-</ecNumber>
    </recommendedName>
</protein>
<dbReference type="GO" id="GO:0045547">
    <property type="term" value="F:ditrans,polycis-polyprenyl diphosphate synthase [(2E,6E)-farnesyl diphosphate specific] activity"/>
    <property type="evidence" value="ECO:0007669"/>
    <property type="project" value="TreeGrafter"/>
</dbReference>
<name>A0AA87ZFJ3_FICCA</name>
<comment type="pathway">
    <text evidence="3">Protein modification; protein glycosylation.</text>
</comment>
<dbReference type="Gene3D" id="3.40.1180.10">
    <property type="entry name" value="Decaprenyl diphosphate synthase-like"/>
    <property type="match status" value="1"/>
</dbReference>
<dbReference type="GO" id="GO:0016094">
    <property type="term" value="P:polyprenol biosynthetic process"/>
    <property type="evidence" value="ECO:0007669"/>
    <property type="project" value="TreeGrafter"/>
</dbReference>
<dbReference type="AlphaFoldDB" id="A0AA87ZFJ3"/>
<evidence type="ECO:0000256" key="2">
    <source>
        <dbReference type="ARBA" id="ARBA00002674"/>
    </source>
</evidence>
<evidence type="ECO:0000256" key="5">
    <source>
        <dbReference type="ARBA" id="ARBA00022679"/>
    </source>
</evidence>
<comment type="cofactor">
    <cofactor evidence="1">
        <name>Mg(2+)</name>
        <dbReference type="ChEBI" id="CHEBI:18420"/>
    </cofactor>
</comment>
<dbReference type="FunFam" id="3.40.1180.10:FF:000001">
    <property type="entry name" value="(2E,6E)-farnesyl-diphosphate-specific ditrans,polycis-undecaprenyl-diphosphate synthase"/>
    <property type="match status" value="1"/>
</dbReference>
<dbReference type="GO" id="GO:0009409">
    <property type="term" value="P:response to cold"/>
    <property type="evidence" value="ECO:0007669"/>
    <property type="project" value="TreeGrafter"/>
</dbReference>
<feature type="region of interest" description="Disordered" evidence="7">
    <location>
        <begin position="40"/>
        <end position="78"/>
    </location>
</feature>
<dbReference type="EC" id="2.5.1.-" evidence="6"/>
<feature type="compositionally biased region" description="Polar residues" evidence="7">
    <location>
        <begin position="40"/>
        <end position="52"/>
    </location>
</feature>
<dbReference type="GO" id="GO:0009668">
    <property type="term" value="P:plastid membrane organization"/>
    <property type="evidence" value="ECO:0007669"/>
    <property type="project" value="TreeGrafter"/>
</dbReference>
<accession>A0AA87ZFJ3</accession>
<dbReference type="SUPFAM" id="SSF64005">
    <property type="entry name" value="Undecaprenyl diphosphate synthase"/>
    <property type="match status" value="1"/>
</dbReference>
<keyword evidence="9" id="KW-1185">Reference proteome</keyword>
<dbReference type="InterPro" id="IPR018520">
    <property type="entry name" value="UPP_synth-like_CS"/>
</dbReference>
<sequence length="318" mass="36316">MLSLRLPIPSESVLASVMQRPPRFLNARNQTHLFCSPTLSEPKALQSSTPQATAADVVTREEEEELNDGTTPPEEELPEGLRRELMPKHVAVIMDGNGRWARQRGLPPGAGHRAGVESLKALVELCWRWEIRVLTVFAFSYDNWIRPKVEVEFLMSLFENVIQSELDKFAREGIRISVIGDWSRLPESLQALIRDAEEKTRKHSRLQLIVAVSYSGKYDVVQACKSIANKVKDGIVQVDDIDEGLIEQELETNCTEFPYPDLLIRTSGELRVSNFLLWQLAYTELFFAPDLWPDFGKDEFVEALVSFQERQRRYGGRK</sequence>
<evidence type="ECO:0000256" key="1">
    <source>
        <dbReference type="ARBA" id="ARBA00001946"/>
    </source>
</evidence>
<dbReference type="InterPro" id="IPR036424">
    <property type="entry name" value="UPP_synth-like_sf"/>
</dbReference>
<feature type="compositionally biased region" description="Acidic residues" evidence="7">
    <location>
        <begin position="61"/>
        <end position="78"/>
    </location>
</feature>
<dbReference type="PROSITE" id="PS01066">
    <property type="entry name" value="UPP_SYNTHASE"/>
    <property type="match status" value="1"/>
</dbReference>
<keyword evidence="5 6" id="KW-0808">Transferase</keyword>
<gene>
    <name evidence="8" type="ORF">TIFTF001_000246</name>
</gene>
<proteinExistence type="inferred from homology"/>
<dbReference type="HAMAP" id="MF_01139">
    <property type="entry name" value="ISPT"/>
    <property type="match status" value="1"/>
</dbReference>
<reference evidence="8" key="1">
    <citation type="submission" date="2023-07" db="EMBL/GenBank/DDBJ databases">
        <title>draft genome sequence of fig (Ficus carica).</title>
        <authorList>
            <person name="Takahashi T."/>
            <person name="Nishimura K."/>
        </authorList>
    </citation>
    <scope>NUCLEOTIDE SEQUENCE</scope>
</reference>
<dbReference type="PANTHER" id="PTHR10291:SF0">
    <property type="entry name" value="DEHYDRODOLICHYL DIPHOSPHATE SYNTHASE 2"/>
    <property type="match status" value="1"/>
</dbReference>